<sequence>MEKKKPAGIKVLRVSMNVLFYTLILFLMVFSIANIKIKTENDIANVFGMGFLSVQSDSMAGNEKDSFSQGDMVFVKLLNDSHRQNLQVGDVITYYDISIKAFNTHRIVEVLELDGEKFLYTKGDNTSGIDKPIHISEAIAVHQSSVSSLGTTLDYLQSPGGFALFVILPVAVLLIVEGIFLARNLLNMNRVKLEEKFKKEVKQTQESLETEYEKIRKQVLAEIEMNKNLKTSR</sequence>
<dbReference type="GO" id="GO:0016020">
    <property type="term" value="C:membrane"/>
    <property type="evidence" value="ECO:0007669"/>
    <property type="project" value="UniProtKB-UniRule"/>
</dbReference>
<dbReference type="EMBL" id="JASCXW010000005">
    <property type="protein sequence ID" value="MDI6452457.1"/>
    <property type="molecule type" value="Genomic_DNA"/>
</dbReference>
<name>A0AAW6U7I7_9MOLU</name>
<proteinExistence type="predicted"/>
<evidence type="ECO:0000313" key="3">
    <source>
        <dbReference type="EMBL" id="MDI6452457.1"/>
    </source>
</evidence>
<protein>
    <recommendedName>
        <fullName evidence="1">Signal peptidase I</fullName>
        <ecNumber evidence="1">3.4.21.89</ecNumber>
    </recommendedName>
</protein>
<comment type="caution">
    <text evidence="3">The sequence shown here is derived from an EMBL/GenBank/DDBJ whole genome shotgun (WGS) entry which is preliminary data.</text>
</comment>
<reference evidence="3" key="1">
    <citation type="submission" date="2023-05" db="EMBL/GenBank/DDBJ databases">
        <title>Mariniplasma microaerophilum sp. nov., a novel anaerobic mollicute isolated from terrestrial mud volcano, Taman Peninsula, Russia.</title>
        <authorList>
            <person name="Khomyakova M.A."/>
            <person name="Merkel A.Y."/>
            <person name="Slobodkin A.I."/>
        </authorList>
    </citation>
    <scope>NUCLEOTIDE SEQUENCE</scope>
    <source>
        <strain evidence="3">M4Ah</strain>
    </source>
</reference>
<dbReference type="CDD" id="cd06530">
    <property type="entry name" value="S26_SPase_I"/>
    <property type="match status" value="1"/>
</dbReference>
<keyword evidence="4" id="KW-1185">Reference proteome</keyword>
<dbReference type="GO" id="GO:0004252">
    <property type="term" value="F:serine-type endopeptidase activity"/>
    <property type="evidence" value="ECO:0007669"/>
    <property type="project" value="UniProtKB-UniRule"/>
</dbReference>
<dbReference type="RefSeq" id="WP_282838872.1">
    <property type="nucleotide sequence ID" value="NZ_JASCXW010000005.1"/>
</dbReference>
<keyword evidence="2" id="KW-0812">Transmembrane</keyword>
<dbReference type="GO" id="GO:0009003">
    <property type="term" value="F:signal peptidase activity"/>
    <property type="evidence" value="ECO:0007669"/>
    <property type="project" value="UniProtKB-EC"/>
</dbReference>
<accession>A0AAW6U7I7</accession>
<gene>
    <name evidence="3" type="ORF">QJ521_02665</name>
</gene>
<feature type="transmembrane region" description="Helical" evidence="2">
    <location>
        <begin position="162"/>
        <end position="182"/>
    </location>
</feature>
<dbReference type="GO" id="GO:0006465">
    <property type="term" value="P:signal peptide processing"/>
    <property type="evidence" value="ECO:0007669"/>
    <property type="project" value="UniProtKB-UniRule"/>
</dbReference>
<keyword evidence="2" id="KW-1133">Transmembrane helix</keyword>
<dbReference type="InterPro" id="IPR019533">
    <property type="entry name" value="Peptidase_S26"/>
</dbReference>
<keyword evidence="2" id="KW-0472">Membrane</keyword>
<keyword evidence="3" id="KW-0378">Hydrolase</keyword>
<evidence type="ECO:0000313" key="4">
    <source>
        <dbReference type="Proteomes" id="UP001431532"/>
    </source>
</evidence>
<evidence type="ECO:0000256" key="2">
    <source>
        <dbReference type="SAM" id="Phobius"/>
    </source>
</evidence>
<dbReference type="EC" id="3.4.21.89" evidence="1"/>
<evidence type="ECO:0000256" key="1">
    <source>
        <dbReference type="NCBIfam" id="TIGR02228"/>
    </source>
</evidence>
<dbReference type="AlphaFoldDB" id="A0AAW6U7I7"/>
<dbReference type="InterPro" id="IPR001733">
    <property type="entry name" value="Peptidase_S26B"/>
</dbReference>
<dbReference type="Proteomes" id="UP001431532">
    <property type="component" value="Unassembled WGS sequence"/>
</dbReference>
<dbReference type="NCBIfam" id="TIGR02228">
    <property type="entry name" value="sigpep_I_arch"/>
    <property type="match status" value="1"/>
</dbReference>
<organism evidence="3 4">
    <name type="scientific">Peloplasma aerotolerans</name>
    <dbReference type="NCBI Taxonomy" id="3044389"/>
    <lineage>
        <taxon>Bacteria</taxon>
        <taxon>Bacillati</taxon>
        <taxon>Mycoplasmatota</taxon>
        <taxon>Mollicutes</taxon>
        <taxon>Acholeplasmatales</taxon>
        <taxon>Acholeplasmataceae</taxon>
        <taxon>Peloplasma</taxon>
    </lineage>
</organism>
<feature type="transmembrane region" description="Helical" evidence="2">
    <location>
        <begin position="12"/>
        <end position="33"/>
    </location>
</feature>